<feature type="transmembrane region" description="Helical" evidence="3">
    <location>
        <begin position="12"/>
        <end position="41"/>
    </location>
</feature>
<evidence type="ECO:0000256" key="1">
    <source>
        <dbReference type="PROSITE-ProRule" id="PRU00473"/>
    </source>
</evidence>
<dbReference type="InterPro" id="IPR050330">
    <property type="entry name" value="Bact_OuterMem_StrucFunc"/>
</dbReference>
<reference evidence="5 6" key="1">
    <citation type="journal article" date="2017" name="Int. J. Syst. Evol. Microbiol.">
        <title>Gemmobacter straminiformis sp. nov., isolated from an artificial fountain.</title>
        <authorList>
            <person name="Kang J.Y."/>
            <person name="Kim M.J."/>
            <person name="Chun J."/>
            <person name="Son K.P."/>
            <person name="Jahng K.Y."/>
        </authorList>
    </citation>
    <scope>NUCLEOTIDE SEQUENCE [LARGE SCALE GENOMIC DNA]</scope>
    <source>
        <strain evidence="5 6">CAM-8</strain>
    </source>
</reference>
<evidence type="ECO:0000259" key="4">
    <source>
        <dbReference type="PROSITE" id="PS51123"/>
    </source>
</evidence>
<dbReference type="EMBL" id="JACLQD010000001">
    <property type="protein sequence ID" value="MBC2834885.1"/>
    <property type="molecule type" value="Genomic_DNA"/>
</dbReference>
<evidence type="ECO:0000313" key="6">
    <source>
        <dbReference type="Proteomes" id="UP000555411"/>
    </source>
</evidence>
<dbReference type="PROSITE" id="PS51123">
    <property type="entry name" value="OMPA_2"/>
    <property type="match status" value="1"/>
</dbReference>
<name>A0A842I5K0_9RHOB</name>
<feature type="domain" description="OmpA-like" evidence="4">
    <location>
        <begin position="395"/>
        <end position="523"/>
    </location>
</feature>
<gene>
    <name evidence="5" type="ORF">H7F16_05155</name>
</gene>
<dbReference type="PANTHER" id="PTHR30329:SF21">
    <property type="entry name" value="LIPOPROTEIN YIAD-RELATED"/>
    <property type="match status" value="1"/>
</dbReference>
<dbReference type="AlphaFoldDB" id="A0A842I5K0"/>
<evidence type="ECO:0000256" key="2">
    <source>
        <dbReference type="SAM" id="Coils"/>
    </source>
</evidence>
<comment type="caution">
    <text evidence="5">The sequence shown here is derived from an EMBL/GenBank/DDBJ whole genome shotgun (WGS) entry which is preliminary data.</text>
</comment>
<evidence type="ECO:0000256" key="3">
    <source>
        <dbReference type="SAM" id="Phobius"/>
    </source>
</evidence>
<dbReference type="Gene3D" id="3.30.1330.60">
    <property type="entry name" value="OmpA-like domain"/>
    <property type="match status" value="1"/>
</dbReference>
<keyword evidence="2" id="KW-0175">Coiled coil</keyword>
<dbReference type="PANTHER" id="PTHR30329">
    <property type="entry name" value="STATOR ELEMENT OF FLAGELLAR MOTOR COMPLEX"/>
    <property type="match status" value="1"/>
</dbReference>
<keyword evidence="1 3" id="KW-0472">Membrane</keyword>
<dbReference type="RefSeq" id="WP_185796451.1">
    <property type="nucleotide sequence ID" value="NZ_JACLQD010000001.1"/>
</dbReference>
<dbReference type="CDD" id="cd07185">
    <property type="entry name" value="OmpA_C-like"/>
    <property type="match status" value="1"/>
</dbReference>
<dbReference type="Proteomes" id="UP000555411">
    <property type="component" value="Unassembled WGS sequence"/>
</dbReference>
<feature type="coiled-coil region" evidence="2">
    <location>
        <begin position="45"/>
        <end position="93"/>
    </location>
</feature>
<dbReference type="SUPFAM" id="SSF103088">
    <property type="entry name" value="OmpA-like"/>
    <property type="match status" value="1"/>
</dbReference>
<dbReference type="NCBIfam" id="NF006542">
    <property type="entry name" value="PRK09039.1-1"/>
    <property type="match status" value="2"/>
</dbReference>
<keyword evidence="6" id="KW-1185">Reference proteome</keyword>
<dbReference type="InterPro" id="IPR036737">
    <property type="entry name" value="OmpA-like_sf"/>
</dbReference>
<proteinExistence type="predicted"/>
<feature type="coiled-coil region" evidence="2">
    <location>
        <begin position="129"/>
        <end position="372"/>
    </location>
</feature>
<accession>A0A842I5K0</accession>
<dbReference type="Pfam" id="PF00691">
    <property type="entry name" value="OmpA"/>
    <property type="match status" value="1"/>
</dbReference>
<protein>
    <submittedName>
        <fullName evidence="5">Peptidoglycan -binding protein</fullName>
    </submittedName>
</protein>
<keyword evidence="3" id="KW-0812">Transmembrane</keyword>
<organism evidence="5 6">
    <name type="scientific">Paragemmobacter straminiformis</name>
    <dbReference type="NCBI Taxonomy" id="2045119"/>
    <lineage>
        <taxon>Bacteria</taxon>
        <taxon>Pseudomonadati</taxon>
        <taxon>Pseudomonadota</taxon>
        <taxon>Alphaproteobacteria</taxon>
        <taxon>Rhodobacterales</taxon>
        <taxon>Paracoccaceae</taxon>
        <taxon>Paragemmobacter</taxon>
    </lineage>
</organism>
<keyword evidence="3" id="KW-1133">Transmembrane helix</keyword>
<dbReference type="InterPro" id="IPR006665">
    <property type="entry name" value="OmpA-like"/>
</dbReference>
<evidence type="ECO:0000313" key="5">
    <source>
        <dbReference type="EMBL" id="MBC2834885.1"/>
    </source>
</evidence>
<dbReference type="GO" id="GO:0016020">
    <property type="term" value="C:membrane"/>
    <property type="evidence" value="ECO:0007669"/>
    <property type="project" value="UniProtKB-UniRule"/>
</dbReference>
<sequence length="523" mass="56530">MGLRSRRDTAMIWPGFVDAVTTLLMVMMFILTIFTVMQVVLRDTITAQSNELDSLTDQIAQLADALGLEKKKAAELTAQVGELDASLAAAKAEGEKQASLIASLSGQLATAQGDLATAQGKIVSFEAQVASLLAEKNKLTGTVQELETAQQKLLTEQEAAQLALAKARSEIDKQAEEARLAAARREAMAALVETLRRQSTEATAKLGDAEAARLVDAKALEELRNKLKSSDDEITAMTLALEEERQRAEDTLTLLAAAKSEAAKRAEGLTGKDAALEAAKQALSEEQAKSLEAQRKMALLNEQIASLRGQLASLQAVLNEAADKDAKAKVQLENLGSQLNAALAQVASEQRKRAELEEAEKLRLQAENADLARYRSEFFGKLSSLLDGREGVRVVGDRFVFSSEVLFKPGAADLAPEGQAQIAGVVKILNEIKGDIPPEIDWIIRVDGHTDNIPLLGTGLFKDNWELSQARALSVVRYMQTALGFPPERMAATGFGEYRPVAAGDDEASRAQNRRIELKLTER</sequence>